<evidence type="ECO:0000313" key="2">
    <source>
        <dbReference type="EMBL" id="KAK5863549.1"/>
    </source>
</evidence>
<protein>
    <submittedName>
        <fullName evidence="2">Uncharacterized protein</fullName>
    </submittedName>
</protein>
<proteinExistence type="predicted"/>
<dbReference type="EMBL" id="JAUZQC010000011">
    <property type="protein sequence ID" value="KAK5863549.1"/>
    <property type="molecule type" value="Genomic_DNA"/>
</dbReference>
<feature type="region of interest" description="Disordered" evidence="1">
    <location>
        <begin position="1"/>
        <end position="22"/>
    </location>
</feature>
<dbReference type="Proteomes" id="UP001346869">
    <property type="component" value="Unassembled WGS sequence"/>
</dbReference>
<keyword evidence="3" id="KW-1185">Reference proteome</keyword>
<organism evidence="2 3">
    <name type="scientific">Eleginops maclovinus</name>
    <name type="common">Patagonian blennie</name>
    <name type="synonym">Eleginus maclovinus</name>
    <dbReference type="NCBI Taxonomy" id="56733"/>
    <lineage>
        <taxon>Eukaryota</taxon>
        <taxon>Metazoa</taxon>
        <taxon>Chordata</taxon>
        <taxon>Craniata</taxon>
        <taxon>Vertebrata</taxon>
        <taxon>Euteleostomi</taxon>
        <taxon>Actinopterygii</taxon>
        <taxon>Neopterygii</taxon>
        <taxon>Teleostei</taxon>
        <taxon>Neoteleostei</taxon>
        <taxon>Acanthomorphata</taxon>
        <taxon>Eupercaria</taxon>
        <taxon>Perciformes</taxon>
        <taxon>Notothenioidei</taxon>
        <taxon>Eleginopidae</taxon>
        <taxon>Eleginops</taxon>
    </lineage>
</organism>
<reference evidence="2 3" key="1">
    <citation type="journal article" date="2023" name="Genes (Basel)">
        <title>Chromosome-Level Genome Assembly and Circadian Gene Repertoire of the Patagonia Blennie Eleginops maclovinus-The Closest Ancestral Proxy of Antarctic Cryonotothenioids.</title>
        <authorList>
            <person name="Cheng C.C."/>
            <person name="Rivera-Colon A.G."/>
            <person name="Minhas B.F."/>
            <person name="Wilson L."/>
            <person name="Rayamajhi N."/>
            <person name="Vargas-Chacoff L."/>
            <person name="Catchen J.M."/>
        </authorList>
    </citation>
    <scope>NUCLEOTIDE SEQUENCE [LARGE SCALE GENOMIC DNA]</scope>
    <source>
        <strain evidence="2">JMC-PN-2008</strain>
    </source>
</reference>
<gene>
    <name evidence="2" type="ORF">PBY51_000573</name>
</gene>
<reference evidence="2 3" key="2">
    <citation type="journal article" date="2023" name="Mol. Biol. Evol.">
        <title>Genomics of Secondarily Temperate Adaptation in the Only Non-Antarctic Icefish.</title>
        <authorList>
            <person name="Rivera-Colon A.G."/>
            <person name="Rayamajhi N."/>
            <person name="Minhas B.F."/>
            <person name="Madrigal G."/>
            <person name="Bilyk K.T."/>
            <person name="Yoon V."/>
            <person name="Hune M."/>
            <person name="Gregory S."/>
            <person name="Cheng C.H.C."/>
            <person name="Catchen J.M."/>
        </authorList>
    </citation>
    <scope>NUCLEOTIDE SEQUENCE [LARGE SCALE GENOMIC DNA]</scope>
    <source>
        <strain evidence="2">JMC-PN-2008</strain>
    </source>
</reference>
<name>A0AAN8APA4_ELEMC</name>
<comment type="caution">
    <text evidence="2">The sequence shown here is derived from an EMBL/GenBank/DDBJ whole genome shotgun (WGS) entry which is preliminary data.</text>
</comment>
<accession>A0AAN8APA4</accession>
<evidence type="ECO:0000313" key="3">
    <source>
        <dbReference type="Proteomes" id="UP001346869"/>
    </source>
</evidence>
<evidence type="ECO:0000256" key="1">
    <source>
        <dbReference type="SAM" id="MobiDB-lite"/>
    </source>
</evidence>
<sequence length="71" mass="7552">MSPYPLPCGGQVPDPWPSRKASWQPDCDHLLLPASAANNPGTSVPVQHVWCQLPCAHCSLLNAPNAHGKEG</sequence>
<dbReference type="AlphaFoldDB" id="A0AAN8APA4"/>